<dbReference type="AlphaFoldDB" id="A0ABD3N8U0"/>
<feature type="compositionally biased region" description="Polar residues" evidence="1">
    <location>
        <begin position="1019"/>
        <end position="1037"/>
    </location>
</feature>
<feature type="compositionally biased region" description="Low complexity" evidence="1">
    <location>
        <begin position="293"/>
        <end position="306"/>
    </location>
</feature>
<feature type="compositionally biased region" description="Polar residues" evidence="1">
    <location>
        <begin position="626"/>
        <end position="649"/>
    </location>
</feature>
<feature type="compositionally biased region" description="Polar residues" evidence="1">
    <location>
        <begin position="720"/>
        <end position="729"/>
    </location>
</feature>
<name>A0ABD3N8U0_9STRA</name>
<feature type="compositionally biased region" description="Basic and acidic residues" evidence="1">
    <location>
        <begin position="771"/>
        <end position="781"/>
    </location>
</feature>
<feature type="region of interest" description="Disordered" evidence="1">
    <location>
        <begin position="68"/>
        <end position="92"/>
    </location>
</feature>
<dbReference type="PROSITE" id="PS50096">
    <property type="entry name" value="IQ"/>
    <property type="match status" value="1"/>
</dbReference>
<feature type="region of interest" description="Disordered" evidence="1">
    <location>
        <begin position="399"/>
        <end position="435"/>
    </location>
</feature>
<feature type="compositionally biased region" description="Polar residues" evidence="1">
    <location>
        <begin position="656"/>
        <end position="674"/>
    </location>
</feature>
<feature type="region of interest" description="Disordered" evidence="1">
    <location>
        <begin position="1132"/>
        <end position="1171"/>
    </location>
</feature>
<feature type="compositionally biased region" description="Polar residues" evidence="1">
    <location>
        <begin position="992"/>
        <end position="1010"/>
    </location>
</feature>
<dbReference type="EMBL" id="JALLBG020000017">
    <property type="protein sequence ID" value="KAL3772064.1"/>
    <property type="molecule type" value="Genomic_DNA"/>
</dbReference>
<dbReference type="Proteomes" id="UP001530293">
    <property type="component" value="Unassembled WGS sequence"/>
</dbReference>
<feature type="domain" description="FAM13A-like" evidence="2">
    <location>
        <begin position="1176"/>
        <end position="1233"/>
    </location>
</feature>
<feature type="compositionally biased region" description="Polar residues" evidence="1">
    <location>
        <begin position="700"/>
        <end position="709"/>
    </location>
</feature>
<feature type="region of interest" description="Disordered" evidence="1">
    <location>
        <begin position="106"/>
        <end position="185"/>
    </location>
</feature>
<evidence type="ECO:0000313" key="3">
    <source>
        <dbReference type="EMBL" id="KAL3772064.1"/>
    </source>
</evidence>
<dbReference type="Pfam" id="PF26116">
    <property type="entry name" value="FAM13A"/>
    <property type="match status" value="3"/>
</dbReference>
<dbReference type="InterPro" id="IPR039102">
    <property type="entry name" value="FAM13"/>
</dbReference>
<evidence type="ECO:0000313" key="4">
    <source>
        <dbReference type="Proteomes" id="UP001530293"/>
    </source>
</evidence>
<organism evidence="3 4">
    <name type="scientific">Discostella pseudostelligera</name>
    <dbReference type="NCBI Taxonomy" id="259834"/>
    <lineage>
        <taxon>Eukaryota</taxon>
        <taxon>Sar</taxon>
        <taxon>Stramenopiles</taxon>
        <taxon>Ochrophyta</taxon>
        <taxon>Bacillariophyta</taxon>
        <taxon>Coscinodiscophyceae</taxon>
        <taxon>Thalassiosirophycidae</taxon>
        <taxon>Stephanodiscales</taxon>
        <taxon>Stephanodiscaceae</taxon>
        <taxon>Discostella</taxon>
    </lineage>
</organism>
<dbReference type="PANTHER" id="PTHR15904:SF17">
    <property type="entry name" value="RHO-GAP DOMAIN-CONTAINING PROTEIN"/>
    <property type="match status" value="1"/>
</dbReference>
<feature type="region of interest" description="Disordered" evidence="1">
    <location>
        <begin position="284"/>
        <end position="306"/>
    </location>
</feature>
<proteinExistence type="predicted"/>
<dbReference type="Gene3D" id="1.10.10.1460">
    <property type="match status" value="1"/>
</dbReference>
<feature type="region of interest" description="Disordered" evidence="1">
    <location>
        <begin position="626"/>
        <end position="809"/>
    </location>
</feature>
<feature type="compositionally biased region" description="Polar residues" evidence="1">
    <location>
        <begin position="421"/>
        <end position="434"/>
    </location>
</feature>
<comment type="caution">
    <text evidence="3">The sequence shown here is derived from an EMBL/GenBank/DDBJ whole genome shotgun (WGS) entry which is preliminary data.</text>
</comment>
<accession>A0ABD3N8U0</accession>
<dbReference type="CDD" id="cd23767">
    <property type="entry name" value="IQCD"/>
    <property type="match status" value="1"/>
</dbReference>
<feature type="compositionally biased region" description="Low complexity" evidence="1">
    <location>
        <begin position="406"/>
        <end position="420"/>
    </location>
</feature>
<dbReference type="InterPro" id="IPR059029">
    <property type="entry name" value="FAM13A_dom"/>
</dbReference>
<feature type="domain" description="FAM13A-like" evidence="2">
    <location>
        <begin position="1041"/>
        <end position="1099"/>
    </location>
</feature>
<evidence type="ECO:0000256" key="1">
    <source>
        <dbReference type="SAM" id="MobiDB-lite"/>
    </source>
</evidence>
<dbReference type="PANTHER" id="PTHR15904">
    <property type="entry name" value="FAM13"/>
    <property type="match status" value="1"/>
</dbReference>
<feature type="compositionally biased region" description="Polar residues" evidence="1">
    <location>
        <begin position="737"/>
        <end position="746"/>
    </location>
</feature>
<feature type="compositionally biased region" description="Low complexity" evidence="1">
    <location>
        <begin position="156"/>
        <end position="185"/>
    </location>
</feature>
<feature type="compositionally biased region" description="Gly residues" evidence="1">
    <location>
        <begin position="77"/>
        <end position="87"/>
    </location>
</feature>
<feature type="region of interest" description="Disordered" evidence="1">
    <location>
        <begin position="992"/>
        <end position="1037"/>
    </location>
</feature>
<feature type="compositionally biased region" description="Gly residues" evidence="1">
    <location>
        <begin position="116"/>
        <end position="126"/>
    </location>
</feature>
<gene>
    <name evidence="3" type="ORF">ACHAWU_008086</name>
</gene>
<feature type="domain" description="FAM13A-like" evidence="2">
    <location>
        <begin position="853"/>
        <end position="905"/>
    </location>
</feature>
<feature type="compositionally biased region" description="Acidic residues" evidence="1">
    <location>
        <begin position="133"/>
        <end position="148"/>
    </location>
</feature>
<feature type="compositionally biased region" description="Polar residues" evidence="1">
    <location>
        <begin position="1132"/>
        <end position="1141"/>
    </location>
</feature>
<protein>
    <recommendedName>
        <fullName evidence="2">FAM13A-like domain-containing protein</fullName>
    </recommendedName>
</protein>
<evidence type="ECO:0000259" key="2">
    <source>
        <dbReference type="Pfam" id="PF26116"/>
    </source>
</evidence>
<keyword evidence="4" id="KW-1185">Reference proteome</keyword>
<reference evidence="3 4" key="1">
    <citation type="submission" date="2024-10" db="EMBL/GenBank/DDBJ databases">
        <title>Updated reference genomes for cyclostephanoid diatoms.</title>
        <authorList>
            <person name="Roberts W.R."/>
            <person name="Alverson A.J."/>
        </authorList>
    </citation>
    <scope>NUCLEOTIDE SEQUENCE [LARGE SCALE GENOMIC DNA]</scope>
    <source>
        <strain evidence="3 4">AJA232-27</strain>
    </source>
</reference>
<sequence length="1238" mass="134350">MPNFPKPNYSSRLALSCIEHSLHLGIVTKFSLCPQGKARKNLILKAKHAQNQHHAHHHSNHLNHRLRHNYNRHNSGGSSGSNSSGGGSRKEGMVVDKRYERAEELFLRNPPFRSGSSGGNGGGGGSVIMNDAPLEEEYSSGDEDDLDGSYDVGYMGASPTSTGSATTGGASSNSNPLLQNNKNNNNSLESQRWKEERYFIPTGPDAASMGIGRTPPGVVSGGGGGVGKLAFNYRKLRYFDTISASDRHIARQFLRGELNTAKQLRSKAISNHLRRLQLSEKERMIHSSGSGGALESSGSVPTTATPASTTVCAATNATAATVSTSSSAELLDIQAESTFLSTSLSRFPSELSSNLSAALLLESLAMNPYESIEGMAKCYDGIVSAGTALLDVAKGGGGGGGGTTKGGNSNSSSASIASSSYHTGQGSNNTNNKPKLTKSEIMGALSPLLITTLEQTSGDVILSLSKLRNYCGTRRYQRRFVQRIAPYLVRPPNAAIWCLRHQSDIEPIIAAVEMILENATEVFSAGWYEKGRNMLKDTRRAESLRSAASQLRRTSVLSSSAMISVGPQFHKLLGVGGAGGRRGGDGIISVSNEALAEWEVEALDKAVRQSILDVFSRDWSRISTLNLSPKESDTPFSSRGSQRRGISTAKSKEWSEATSNNAAGGPSTPSSSQAYGGGLMMQSSSLTKSPRPPAKLPLSPRNTNTTAPQLPSADALESTFGPSFSSQNVIIDDNERPTSPTNYSQPSPAPLSPKRESDLSKQATPKTPPHSYHEVRSDYDRISLPNFQPELLPPPLHSSPGRGGGMSAPLSPQNSIGYASVSSMGTHRSSSTNQMSHAREQYLALTSTAAERKRTVAACRALRAQISQFEDSFFQMHGRVPKGAVERAPLASTYNQYREWKRAIRADAACRIQAVFRGWSARLRLMRGEDKRISNFVMKYATKSSARPFNHLSIPMDMGFDDVVADPSVSRTRLETRTGQRGDDNVEVEMVSANSPSPNWRNRQQRSPQQTGGGISPIASHSNSPLPSLRSRNSQPDVSVMSLAELQQRKRELKQQLKLYDMNFHQQHGRMPEKREKEPIRHLYESYNAYKNQISVIEKGEAQPGPGTAAFRGASNAIPADIALMHQNVSSPTFNAGNTSPRDVEYTRRSPSANISDASAAEDSTEEVDSPPDMMLEQDMASLKAEKATLHQMLRSYEKDFFKQHKRQVSSFTDIRPVASQYRRYKEIKKAIARKSSS</sequence>